<dbReference type="Pfam" id="PF01547">
    <property type="entry name" value="SBP_bac_1"/>
    <property type="match status" value="1"/>
</dbReference>
<comment type="similarity">
    <text evidence="1">Belongs to the bacterial solute-binding protein 1 family.</text>
</comment>
<organism evidence="6 7">
    <name type="scientific">Chelatococcus asaccharovorans</name>
    <dbReference type="NCBI Taxonomy" id="28210"/>
    <lineage>
        <taxon>Bacteria</taxon>
        <taxon>Pseudomonadati</taxon>
        <taxon>Pseudomonadota</taxon>
        <taxon>Alphaproteobacteria</taxon>
        <taxon>Hyphomicrobiales</taxon>
        <taxon>Chelatococcaceae</taxon>
        <taxon>Chelatococcus</taxon>
    </lineage>
</organism>
<evidence type="ECO:0000256" key="1">
    <source>
        <dbReference type="ARBA" id="ARBA00008520"/>
    </source>
</evidence>
<dbReference type="AlphaFoldDB" id="A0A2V3TYV3"/>
<dbReference type="GO" id="GO:1901982">
    <property type="term" value="F:maltose binding"/>
    <property type="evidence" value="ECO:0007669"/>
    <property type="project" value="TreeGrafter"/>
</dbReference>
<name>A0A2V3TYV3_9HYPH</name>
<evidence type="ECO:0000313" key="7">
    <source>
        <dbReference type="Proteomes" id="UP000248021"/>
    </source>
</evidence>
<dbReference type="OrthoDB" id="9804061at2"/>
<proteinExistence type="inferred from homology"/>
<dbReference type="GO" id="GO:0042956">
    <property type="term" value="P:maltodextrin transmembrane transport"/>
    <property type="evidence" value="ECO:0007669"/>
    <property type="project" value="TreeGrafter"/>
</dbReference>
<feature type="signal peptide" evidence="5">
    <location>
        <begin position="1"/>
        <end position="26"/>
    </location>
</feature>
<protein>
    <submittedName>
        <fullName evidence="6">Carbohydrate ABC transporter substrate-binding protein (CUT1 family)</fullName>
    </submittedName>
</protein>
<dbReference type="GO" id="GO:0055052">
    <property type="term" value="C:ATP-binding cassette (ABC) transporter complex, substrate-binding subunit-containing"/>
    <property type="evidence" value="ECO:0007669"/>
    <property type="project" value="TreeGrafter"/>
</dbReference>
<dbReference type="Proteomes" id="UP000248021">
    <property type="component" value="Unassembled WGS sequence"/>
</dbReference>
<evidence type="ECO:0000256" key="5">
    <source>
        <dbReference type="SAM" id="SignalP"/>
    </source>
</evidence>
<dbReference type="PANTHER" id="PTHR30061">
    <property type="entry name" value="MALTOSE-BINDING PERIPLASMIC PROTEIN"/>
    <property type="match status" value="1"/>
</dbReference>
<evidence type="ECO:0000313" key="6">
    <source>
        <dbReference type="EMBL" id="PXW55082.1"/>
    </source>
</evidence>
<dbReference type="InterPro" id="IPR006059">
    <property type="entry name" value="SBP"/>
</dbReference>
<dbReference type="Gene3D" id="3.40.190.10">
    <property type="entry name" value="Periplasmic binding protein-like II"/>
    <property type="match status" value="2"/>
</dbReference>
<dbReference type="PANTHER" id="PTHR30061:SF50">
    <property type="entry name" value="MALTOSE_MALTODEXTRIN-BINDING PERIPLASMIC PROTEIN"/>
    <property type="match status" value="1"/>
</dbReference>
<keyword evidence="2" id="KW-0813">Transport</keyword>
<gene>
    <name evidence="6" type="ORF">C7450_11019</name>
</gene>
<dbReference type="CDD" id="cd14748">
    <property type="entry name" value="PBP2_UgpB"/>
    <property type="match status" value="1"/>
</dbReference>
<keyword evidence="3 5" id="KW-0732">Signal</keyword>
<dbReference type="RefSeq" id="WP_146227457.1">
    <property type="nucleotide sequence ID" value="NZ_JAHBRY010000003.1"/>
</dbReference>
<reference evidence="6 7" key="1">
    <citation type="submission" date="2018-05" db="EMBL/GenBank/DDBJ databases">
        <title>Genomic Encyclopedia of Type Strains, Phase IV (KMG-IV): sequencing the most valuable type-strain genomes for metagenomic binning, comparative biology and taxonomic classification.</title>
        <authorList>
            <person name="Goeker M."/>
        </authorList>
    </citation>
    <scope>NUCLEOTIDE SEQUENCE [LARGE SCALE GENOMIC DNA]</scope>
    <source>
        <strain evidence="6 7">DSM 6462</strain>
    </source>
</reference>
<keyword evidence="4" id="KW-0574">Periplasm</keyword>
<accession>A0A2V3TYV3</accession>
<evidence type="ECO:0000256" key="4">
    <source>
        <dbReference type="ARBA" id="ARBA00022764"/>
    </source>
</evidence>
<sequence>MRSKRLSAGLLSVAAALSLVATTAMAAPKTVTLWHVFNLDTDMIYGGIEAFNKAQDEYRIEARVVPATSMVTELIKATATGSVPDLATLDNPVVASFSGQGTLTDLSPLVAKSEIVKPGLYFEGPWASAQWQGKTFGVPRDANTLALYYNADMFRAKGLDPDKPPRTWSELRAAAEKLRDPAKNVYGFGFSAIQAEEGVFQFLPFLTQAGGSIDKLDQPEATAALDFLVDMMKAGIISKDVINQRQYEVANTFMAGNTAIAFGGPWELPRMEKEAKFDWRLTLLPVKDDKNIAASALGGYVFVVPKGAKQPEGAFKFIEFMSDPKILNEGWKTGRLAPRTDVKVENPRWPQAYGIYREQMQSAKARGPHPQWPDISKALQTAIQEALTGAKPSAQALQDAAKKIQPILAKTPL</sequence>
<evidence type="ECO:0000256" key="3">
    <source>
        <dbReference type="ARBA" id="ARBA00022729"/>
    </source>
</evidence>
<dbReference type="SUPFAM" id="SSF53850">
    <property type="entry name" value="Periplasmic binding protein-like II"/>
    <property type="match status" value="1"/>
</dbReference>
<keyword evidence="7" id="KW-1185">Reference proteome</keyword>
<comment type="caution">
    <text evidence="6">The sequence shown here is derived from an EMBL/GenBank/DDBJ whole genome shotgun (WGS) entry which is preliminary data.</text>
</comment>
<feature type="chain" id="PRO_5015945841" evidence="5">
    <location>
        <begin position="27"/>
        <end position="413"/>
    </location>
</feature>
<dbReference type="EMBL" id="QJJK01000010">
    <property type="protein sequence ID" value="PXW55082.1"/>
    <property type="molecule type" value="Genomic_DNA"/>
</dbReference>
<dbReference type="GO" id="GO:0015768">
    <property type="term" value="P:maltose transport"/>
    <property type="evidence" value="ECO:0007669"/>
    <property type="project" value="TreeGrafter"/>
</dbReference>
<evidence type="ECO:0000256" key="2">
    <source>
        <dbReference type="ARBA" id="ARBA00022448"/>
    </source>
</evidence>